<dbReference type="GO" id="GO:0003677">
    <property type="term" value="F:DNA binding"/>
    <property type="evidence" value="ECO:0007669"/>
    <property type="project" value="InterPro"/>
</dbReference>
<dbReference type="Proteomes" id="UP001269400">
    <property type="component" value="Unassembled WGS sequence"/>
</dbReference>
<feature type="domain" description="Wadjet protein JetD C-terminal" evidence="1">
    <location>
        <begin position="183"/>
        <end position="339"/>
    </location>
</feature>
<protein>
    <submittedName>
        <fullName evidence="2">DUF2220 family protein</fullName>
    </submittedName>
</protein>
<dbReference type="EMBL" id="JAPTGD010000002">
    <property type="protein sequence ID" value="MDU9693356.1"/>
    <property type="molecule type" value="Genomic_DNA"/>
</dbReference>
<sequence>MKDLVLEVLKSRKTKRFLLSDLECEIKNKLGEKRGPFFYNDFAQIILSLEDENIIKKIKSSKMYSSNSSLYNKYQIVQEVEKVDEKLITLLLAKINPRINTTLYFKENEKLKTDLPYIQQISEFLSGGSIFNYISLNERSYELFGDEKYLASKEGRSLLNRIGFSFDDLYCYQTFEPFFYFQRPNEPIENILIIENKDTFFSLKKLLQNNVRIWNGINISILIYGEGNKITKSIQYIEEIGIEINVPIYYFGDLDPEGIAIYNRANERTERDLLPFTMFYKELWECKHNKKKWKNQSWNTEAISNFFSYFDNSWTNQVIPFLEKRNYLPQEALNIELLRRLSDGYNEAI</sequence>
<evidence type="ECO:0000313" key="2">
    <source>
        <dbReference type="EMBL" id="MDU9693356.1"/>
    </source>
</evidence>
<dbReference type="AlphaFoldDB" id="A0AAX6NC99"/>
<evidence type="ECO:0000313" key="3">
    <source>
        <dbReference type="Proteomes" id="UP001269400"/>
    </source>
</evidence>
<dbReference type="RefSeq" id="WP_316910584.1">
    <property type="nucleotide sequence ID" value="NZ_JAPTGD010000002.1"/>
</dbReference>
<dbReference type="InterPro" id="IPR036078">
    <property type="entry name" value="Spo11/TopoVI_A_sf"/>
</dbReference>
<evidence type="ECO:0000259" key="1">
    <source>
        <dbReference type="Pfam" id="PF09983"/>
    </source>
</evidence>
<name>A0AAX6NC99_PRIAR</name>
<dbReference type="InterPro" id="IPR024534">
    <property type="entry name" value="JetD_C"/>
</dbReference>
<proteinExistence type="predicted"/>
<accession>A0AAX6NC99</accession>
<dbReference type="Pfam" id="PF09983">
    <property type="entry name" value="JetD_C"/>
    <property type="match status" value="1"/>
</dbReference>
<organism evidence="2 3">
    <name type="scientific">Priestia aryabhattai</name>
    <name type="common">Bacillus aryabhattai</name>
    <dbReference type="NCBI Taxonomy" id="412384"/>
    <lineage>
        <taxon>Bacteria</taxon>
        <taxon>Bacillati</taxon>
        <taxon>Bacillota</taxon>
        <taxon>Bacilli</taxon>
        <taxon>Bacillales</taxon>
        <taxon>Bacillaceae</taxon>
        <taxon>Priestia</taxon>
    </lineage>
</organism>
<dbReference type="GO" id="GO:0005694">
    <property type="term" value="C:chromosome"/>
    <property type="evidence" value="ECO:0007669"/>
    <property type="project" value="InterPro"/>
</dbReference>
<dbReference type="SUPFAM" id="SSF56726">
    <property type="entry name" value="DNA topoisomerase IV, alpha subunit"/>
    <property type="match status" value="1"/>
</dbReference>
<reference evidence="2" key="2">
    <citation type="submission" date="2022-12" db="EMBL/GenBank/DDBJ databases">
        <authorList>
            <person name="Dechsakulwatana C."/>
            <person name="Rungsihiranrut A."/>
            <person name="Muangchinda C."/>
            <person name="Ningthoujam R."/>
            <person name="Klankeo P."/>
            <person name="Pinyakong O."/>
        </authorList>
    </citation>
    <scope>NUCLEOTIDE SEQUENCE</scope>
    <source>
        <strain evidence="2">TL01-2</strain>
    </source>
</reference>
<reference evidence="2" key="1">
    <citation type="journal article" date="2022" name="J Environ Chem Eng">
        <title>Biodegradation of petroleum oil using a constructed nonpathogenic and heavy metal-tolerant bacterial consortium isolated from marine sponges.</title>
        <authorList>
            <person name="Dechsakulwatana C."/>
            <person name="Rungsihiranrut A."/>
            <person name="Muangchinda C."/>
            <person name="Ningthoujam R."/>
            <person name="Klankeo P."/>
            <person name="Pinyakong O."/>
        </authorList>
    </citation>
    <scope>NUCLEOTIDE SEQUENCE</scope>
    <source>
        <strain evidence="2">TL01-2</strain>
    </source>
</reference>
<gene>
    <name evidence="2" type="ORF">O0Q50_19475</name>
</gene>
<dbReference type="Gene3D" id="3.40.1360.10">
    <property type="match status" value="1"/>
</dbReference>
<comment type="caution">
    <text evidence="2">The sequence shown here is derived from an EMBL/GenBank/DDBJ whole genome shotgun (WGS) entry which is preliminary data.</text>
</comment>